<evidence type="ECO:0000313" key="5">
    <source>
        <dbReference type="Proteomes" id="UP000011750"/>
    </source>
</evidence>
<reference evidence="4 5" key="2">
    <citation type="journal article" date="2018" name="Hortic Res">
        <title>Improved Brassica rapa reference genome by single-molecule sequencing and chromosome conformation capture technologies.</title>
        <authorList>
            <person name="Zhang L."/>
            <person name="Cai X."/>
            <person name="Wu J."/>
            <person name="Liu M."/>
            <person name="Grob S."/>
            <person name="Cheng F."/>
            <person name="Liang J."/>
            <person name="Cai C."/>
            <person name="Liu Z."/>
            <person name="Liu B."/>
            <person name="Wang F."/>
            <person name="Li S."/>
            <person name="Liu F."/>
            <person name="Li X."/>
            <person name="Cheng L."/>
            <person name="Yang W."/>
            <person name="Li M.H."/>
            <person name="Grossniklaus U."/>
            <person name="Zheng H."/>
            <person name="Wang X."/>
        </authorList>
    </citation>
    <scope>NUCLEOTIDE SEQUENCE [LARGE SCALE GENOMIC DNA]</scope>
    <source>
        <strain evidence="4 5">cv. Chiifu-401-42</strain>
    </source>
</reference>
<protein>
    <submittedName>
        <fullName evidence="4">Uncharacterized protein</fullName>
    </submittedName>
</protein>
<proteinExistence type="inferred from homology"/>
<dbReference type="PANTHER" id="PTHR12611">
    <property type="entry name" value="PUR-TRANSCRIPTIONAL ACTIVATOR"/>
    <property type="match status" value="1"/>
</dbReference>
<dbReference type="AlphaFoldDB" id="M4F681"/>
<feature type="compositionally biased region" description="Polar residues" evidence="3">
    <location>
        <begin position="31"/>
        <end position="50"/>
    </location>
</feature>
<evidence type="ECO:0000256" key="1">
    <source>
        <dbReference type="ARBA" id="ARBA00009251"/>
    </source>
</evidence>
<comment type="similarity">
    <text evidence="1">Belongs to the PUR DNA-binding protein family.</text>
</comment>
<name>M4F681_BRACM</name>
<dbReference type="InterPro" id="IPR006628">
    <property type="entry name" value="PUR-bd_fam"/>
</dbReference>
<dbReference type="GO" id="GO:0000977">
    <property type="term" value="F:RNA polymerase II transcription regulatory region sequence-specific DNA binding"/>
    <property type="evidence" value="ECO:0000318"/>
    <property type="project" value="GO_Central"/>
</dbReference>
<dbReference type="Gramene" id="Bra036590.1">
    <property type="protein sequence ID" value="Bra036590.1-P"/>
    <property type="gene ID" value="Bra036590"/>
</dbReference>
<dbReference type="Pfam" id="PF04845">
    <property type="entry name" value="PurA"/>
    <property type="match status" value="2"/>
</dbReference>
<evidence type="ECO:0000256" key="3">
    <source>
        <dbReference type="SAM" id="MobiDB-lite"/>
    </source>
</evidence>
<sequence length="246" mass="26976">MVPNQKPSDAEEHLVGLSDDVGVGFIPDHGNQPSSSTVDRATDSTGQDETGVSKVIRSDQKRFFFDLGNNNRGHFLRISEVLNELELVSKTLQVEQKLFYLDLKENPRGKYLKISEKTSGSRSTIIVPSSGISWFLDLFNYYVLPNGGEDELLPLKSLLARSVFQIRVTLYNFTPNHRTFSVSTITEDLIIDNQADVCNLAGESLVFPAFIYTSLSEAAENILPSSEGARGLTASSSGVAVVGKKV</sequence>
<dbReference type="STRING" id="51351.M4F681"/>
<dbReference type="HOGENOM" id="CLU_1130459_0_0_1"/>
<dbReference type="InParanoid" id="M4F681"/>
<dbReference type="OMA" id="FIHDHGN"/>
<feature type="region of interest" description="Disordered" evidence="3">
    <location>
        <begin position="25"/>
        <end position="52"/>
    </location>
</feature>
<evidence type="ECO:0000313" key="4">
    <source>
        <dbReference type="EnsemblPlants" id="Bra036590.1-P"/>
    </source>
</evidence>
<dbReference type="GO" id="GO:0032422">
    <property type="term" value="F:purine-rich negative regulatory element binding"/>
    <property type="evidence" value="ECO:0000318"/>
    <property type="project" value="GO_Central"/>
</dbReference>
<reference evidence="4" key="3">
    <citation type="submission" date="2023-03" db="UniProtKB">
        <authorList>
            <consortium name="EnsemblPlants"/>
        </authorList>
    </citation>
    <scope>IDENTIFICATION</scope>
    <source>
        <strain evidence="4">cv. Chiifu-401-42</strain>
    </source>
</reference>
<dbReference type="PANTHER" id="PTHR12611:SF6">
    <property type="entry name" value="BNAA03G53780D PROTEIN"/>
    <property type="match status" value="1"/>
</dbReference>
<dbReference type="eggNOG" id="KOG3074">
    <property type="taxonomic scope" value="Eukaryota"/>
</dbReference>
<keyword evidence="5" id="KW-1185">Reference proteome</keyword>
<dbReference type="FunFam" id="3.10.450.700:FF:000002">
    <property type="entry name" value="Transcription factor Pur-alpha 1"/>
    <property type="match status" value="1"/>
</dbReference>
<dbReference type="EnsemblPlants" id="Bra036590.1">
    <property type="protein sequence ID" value="Bra036590.1-P"/>
    <property type="gene ID" value="Bra036590"/>
</dbReference>
<keyword evidence="2" id="KW-0238">DNA-binding</keyword>
<evidence type="ECO:0000256" key="2">
    <source>
        <dbReference type="ARBA" id="ARBA00023125"/>
    </source>
</evidence>
<dbReference type="Gene3D" id="3.10.450.700">
    <property type="match status" value="2"/>
</dbReference>
<dbReference type="Proteomes" id="UP000011750">
    <property type="component" value="Chromosome A09"/>
</dbReference>
<dbReference type="GO" id="GO:0006357">
    <property type="term" value="P:regulation of transcription by RNA polymerase II"/>
    <property type="evidence" value="ECO:0000318"/>
    <property type="project" value="GO_Central"/>
</dbReference>
<accession>M4F681</accession>
<dbReference type="GO" id="GO:0000981">
    <property type="term" value="F:DNA-binding transcription factor activity, RNA polymerase II-specific"/>
    <property type="evidence" value="ECO:0000318"/>
    <property type="project" value="GO_Central"/>
</dbReference>
<dbReference type="GO" id="GO:0005634">
    <property type="term" value="C:nucleus"/>
    <property type="evidence" value="ECO:0000318"/>
    <property type="project" value="GO_Central"/>
</dbReference>
<reference evidence="4 5" key="1">
    <citation type="journal article" date="2011" name="Nat. Genet.">
        <title>The genome of the mesopolyploid crop species Brassica rapa.</title>
        <authorList>
            <consortium name="Brassica rapa Genome Sequencing Project Consortium"/>
            <person name="Wang X."/>
            <person name="Wang H."/>
            <person name="Wang J."/>
            <person name="Sun R."/>
            <person name="Wu J."/>
            <person name="Liu S."/>
            <person name="Bai Y."/>
            <person name="Mun J.H."/>
            <person name="Bancroft I."/>
            <person name="Cheng F."/>
            <person name="Huang S."/>
            <person name="Li X."/>
            <person name="Hua W."/>
            <person name="Wang J."/>
            <person name="Wang X."/>
            <person name="Freeling M."/>
            <person name="Pires J.C."/>
            <person name="Paterson A.H."/>
            <person name="Chalhoub B."/>
            <person name="Wang B."/>
            <person name="Hayward A."/>
            <person name="Sharpe A.G."/>
            <person name="Park B.S."/>
            <person name="Weisshaar B."/>
            <person name="Liu B."/>
            <person name="Li B."/>
            <person name="Liu B."/>
            <person name="Tong C."/>
            <person name="Song C."/>
            <person name="Duran C."/>
            <person name="Peng C."/>
            <person name="Geng C."/>
            <person name="Koh C."/>
            <person name="Lin C."/>
            <person name="Edwards D."/>
            <person name="Mu D."/>
            <person name="Shen D."/>
            <person name="Soumpourou E."/>
            <person name="Li F."/>
            <person name="Fraser F."/>
            <person name="Conant G."/>
            <person name="Lassalle G."/>
            <person name="King G.J."/>
            <person name="Bonnema G."/>
            <person name="Tang H."/>
            <person name="Wang H."/>
            <person name="Belcram H."/>
            <person name="Zhou H."/>
            <person name="Hirakawa H."/>
            <person name="Abe H."/>
            <person name="Guo H."/>
            <person name="Wang H."/>
            <person name="Jin H."/>
            <person name="Parkin I.A."/>
            <person name="Batley J."/>
            <person name="Kim J.S."/>
            <person name="Just J."/>
            <person name="Li J."/>
            <person name="Xu J."/>
            <person name="Deng J."/>
            <person name="Kim J.A."/>
            <person name="Li J."/>
            <person name="Yu J."/>
            <person name="Meng J."/>
            <person name="Wang J."/>
            <person name="Min J."/>
            <person name="Poulain J."/>
            <person name="Wang J."/>
            <person name="Hatakeyama K."/>
            <person name="Wu K."/>
            <person name="Wang L."/>
            <person name="Fang L."/>
            <person name="Trick M."/>
            <person name="Links M.G."/>
            <person name="Zhao M."/>
            <person name="Jin M."/>
            <person name="Ramchiary N."/>
            <person name="Drou N."/>
            <person name="Berkman P.J."/>
            <person name="Cai Q."/>
            <person name="Huang Q."/>
            <person name="Li R."/>
            <person name="Tabata S."/>
            <person name="Cheng S."/>
            <person name="Zhang S."/>
            <person name="Zhang S."/>
            <person name="Huang S."/>
            <person name="Sato S."/>
            <person name="Sun S."/>
            <person name="Kwon S.J."/>
            <person name="Choi S.R."/>
            <person name="Lee T.H."/>
            <person name="Fan W."/>
            <person name="Zhao X."/>
            <person name="Tan X."/>
            <person name="Xu X."/>
            <person name="Wang Y."/>
            <person name="Qiu Y."/>
            <person name="Yin Y."/>
            <person name="Li Y."/>
            <person name="Du Y."/>
            <person name="Liao Y."/>
            <person name="Lim Y."/>
            <person name="Narusaka Y."/>
            <person name="Wang Y."/>
            <person name="Wang Z."/>
            <person name="Li Z."/>
            <person name="Wang Z."/>
            <person name="Xiong Z."/>
            <person name="Zhang Z."/>
        </authorList>
    </citation>
    <scope>NUCLEOTIDE SEQUENCE [LARGE SCALE GENOMIC DNA]</scope>
    <source>
        <strain evidence="4 5">cv. Chiifu-401-42</strain>
    </source>
</reference>
<organism evidence="4 5">
    <name type="scientific">Brassica campestris</name>
    <name type="common">Field mustard</name>
    <dbReference type="NCBI Taxonomy" id="3711"/>
    <lineage>
        <taxon>Eukaryota</taxon>
        <taxon>Viridiplantae</taxon>
        <taxon>Streptophyta</taxon>
        <taxon>Embryophyta</taxon>
        <taxon>Tracheophyta</taxon>
        <taxon>Spermatophyta</taxon>
        <taxon>Magnoliopsida</taxon>
        <taxon>eudicotyledons</taxon>
        <taxon>Gunneridae</taxon>
        <taxon>Pentapetalae</taxon>
        <taxon>rosids</taxon>
        <taxon>malvids</taxon>
        <taxon>Brassicales</taxon>
        <taxon>Brassicaceae</taxon>
        <taxon>Brassiceae</taxon>
        <taxon>Brassica</taxon>
    </lineage>
</organism>
<dbReference type="SMART" id="SM00712">
    <property type="entry name" value="PUR"/>
    <property type="match status" value="2"/>
</dbReference>